<evidence type="ECO:0000313" key="2">
    <source>
        <dbReference type="EMBL" id="KMM66055.1"/>
    </source>
</evidence>
<protein>
    <submittedName>
        <fullName evidence="2">Uncharacterized protein</fullName>
    </submittedName>
</protein>
<reference evidence="3" key="2">
    <citation type="journal article" date="2009" name="Genome Res.">
        <title>Comparative genomic analyses of the human fungal pathogens Coccidioides and their relatives.</title>
        <authorList>
            <person name="Sharpton T.J."/>
            <person name="Stajich J.E."/>
            <person name="Rounsley S.D."/>
            <person name="Gardner M.J."/>
            <person name="Wortman J.R."/>
            <person name="Jordar V.S."/>
            <person name="Maiti R."/>
            <person name="Kodira C.D."/>
            <person name="Neafsey D.E."/>
            <person name="Zeng Q."/>
            <person name="Hung C.-Y."/>
            <person name="McMahan C."/>
            <person name="Muszewska A."/>
            <person name="Grynberg M."/>
            <person name="Mandel M.A."/>
            <person name="Kellner E.M."/>
            <person name="Barker B.M."/>
            <person name="Galgiani J.N."/>
            <person name="Orbach M.J."/>
            <person name="Kirkland T.N."/>
            <person name="Cole G.T."/>
            <person name="Henn M.R."/>
            <person name="Birren B.W."/>
            <person name="Taylor J.W."/>
        </authorList>
    </citation>
    <scope>NUCLEOTIDE SEQUENCE [LARGE SCALE GENOMIC DNA]</scope>
    <source>
        <strain evidence="3">RMSCC 3488</strain>
    </source>
</reference>
<evidence type="ECO:0000313" key="3">
    <source>
        <dbReference type="Proteomes" id="UP000054567"/>
    </source>
</evidence>
<feature type="compositionally biased region" description="Polar residues" evidence="1">
    <location>
        <begin position="23"/>
        <end position="39"/>
    </location>
</feature>
<feature type="compositionally biased region" description="Basic and acidic residues" evidence="1">
    <location>
        <begin position="184"/>
        <end position="193"/>
    </location>
</feature>
<feature type="region of interest" description="Disordered" evidence="1">
    <location>
        <begin position="207"/>
        <end position="343"/>
    </location>
</feature>
<feature type="region of interest" description="Disordered" evidence="1">
    <location>
        <begin position="1"/>
        <end position="193"/>
    </location>
</feature>
<evidence type="ECO:0000256" key="1">
    <source>
        <dbReference type="SAM" id="MobiDB-lite"/>
    </source>
</evidence>
<feature type="compositionally biased region" description="Acidic residues" evidence="1">
    <location>
        <begin position="123"/>
        <end position="134"/>
    </location>
</feature>
<organism evidence="2 3">
    <name type="scientific">Coccidioides posadasii RMSCC 3488</name>
    <dbReference type="NCBI Taxonomy" id="454284"/>
    <lineage>
        <taxon>Eukaryota</taxon>
        <taxon>Fungi</taxon>
        <taxon>Dikarya</taxon>
        <taxon>Ascomycota</taxon>
        <taxon>Pezizomycotina</taxon>
        <taxon>Eurotiomycetes</taxon>
        <taxon>Eurotiomycetidae</taxon>
        <taxon>Onygenales</taxon>
        <taxon>Onygenaceae</taxon>
        <taxon>Coccidioides</taxon>
    </lineage>
</organism>
<feature type="compositionally biased region" description="Low complexity" evidence="1">
    <location>
        <begin position="297"/>
        <end position="317"/>
    </location>
</feature>
<proteinExistence type="predicted"/>
<dbReference type="VEuPathDB" id="FungiDB:CPAG_02395"/>
<dbReference type="EMBL" id="DS268109">
    <property type="protein sequence ID" value="KMM66055.1"/>
    <property type="molecule type" value="Genomic_DNA"/>
</dbReference>
<feature type="compositionally biased region" description="Polar residues" evidence="1">
    <location>
        <begin position="424"/>
        <end position="434"/>
    </location>
</feature>
<accession>A0A0J6F9W6</accession>
<feature type="region of interest" description="Disordered" evidence="1">
    <location>
        <begin position="356"/>
        <end position="541"/>
    </location>
</feature>
<reference evidence="3" key="3">
    <citation type="journal article" date="2010" name="Genome Res.">
        <title>Population genomic sequencing of Coccidioides fungi reveals recent hybridization and transposon control.</title>
        <authorList>
            <person name="Neafsey D.E."/>
            <person name="Barker B.M."/>
            <person name="Sharpton T.J."/>
            <person name="Stajich J.E."/>
            <person name="Park D.J."/>
            <person name="Whiston E."/>
            <person name="Hung C.-Y."/>
            <person name="McMahan C."/>
            <person name="White J."/>
            <person name="Sykes S."/>
            <person name="Heiman D."/>
            <person name="Young S."/>
            <person name="Zeng Q."/>
            <person name="Abouelleil A."/>
            <person name="Aftuck L."/>
            <person name="Bessette D."/>
            <person name="Brown A."/>
            <person name="FitzGerald M."/>
            <person name="Lui A."/>
            <person name="Macdonald J.P."/>
            <person name="Priest M."/>
            <person name="Orbach M.J."/>
            <person name="Galgiani J.N."/>
            <person name="Kirkland T.N."/>
            <person name="Cole G.T."/>
            <person name="Birren B.W."/>
            <person name="Henn M.R."/>
            <person name="Taylor J.W."/>
            <person name="Rounsley S.D."/>
        </authorList>
    </citation>
    <scope>NUCLEOTIDE SEQUENCE [LARGE SCALE GENOMIC DNA]</scope>
    <source>
        <strain evidence="3">RMSCC 3488</strain>
    </source>
</reference>
<sequence>MSGLNPFRHKKAASSPITPPARLSSTANVGNRDPGSTVSAAFDDDIPSHPSSRAKTVRIASPPVRSQISPIEPQSPLSTGTTTPFQSVSMRRDSPPPPVRDLESESSDDEASPDPFGNPEVSGNDEYDSQELEDSTQPSPRSARTQGSGTGQHEQQDPGGLKRSMPDADTMCTSRTPDGARSPEAQRKRATLDVDAFKRLLLTGDAGIELGPAPAHSPAQFQEERMAGGNVIDSKPWRQTNSESTPALQDYVRRGSSTMSSFEKESVNPDGQSKPSGKKKPPPPKVRHGKLIQSDTSDMSSLGISSPSPSSDNSFLPLRPPSPSISQQGGRVVSDPPIQRSDCTTRISALDRRAEVRSEAFLNPKPLPPIPPVRRSSQLKQCKPSPPISRSCSTRLPKTSSLSGSTAPRTPPPPPSRRKDRESSNSSPSTQSRFPITPDGTAPPDEEAEDASENTSLQRSETGSIRSVNRLSRLSGPSAVPPRPPPPRRSGGSQAYSSEDSRPARPMSMVETSSNQIKDKEVDEESPPAPRSNANNILADLSKLQKEVDEFRGKYEKKQPN</sequence>
<feature type="compositionally biased region" description="Polar residues" evidence="1">
    <location>
        <begin position="135"/>
        <end position="153"/>
    </location>
</feature>
<name>A0A0J6F9W6_COCPO</name>
<feature type="compositionally biased region" description="Polar residues" evidence="1">
    <location>
        <begin position="388"/>
        <end position="407"/>
    </location>
</feature>
<feature type="compositionally biased region" description="Basic residues" evidence="1">
    <location>
        <begin position="276"/>
        <end position="290"/>
    </location>
</feature>
<dbReference type="AlphaFoldDB" id="A0A0J6F9W6"/>
<dbReference type="Proteomes" id="UP000054567">
    <property type="component" value="Unassembled WGS sequence"/>
</dbReference>
<feature type="compositionally biased region" description="Polar residues" evidence="1">
    <location>
        <begin position="75"/>
        <end position="89"/>
    </location>
</feature>
<reference evidence="2 3" key="1">
    <citation type="submission" date="2007-06" db="EMBL/GenBank/DDBJ databases">
        <title>The Genome Sequence of Coccidioides posadasii RMSCC_3488.</title>
        <authorList>
            <consortium name="Coccidioides Genome Resources Consortium"/>
            <consortium name="The Broad Institute Genome Sequencing Platform"/>
            <person name="Henn M.R."/>
            <person name="Sykes S."/>
            <person name="Young S."/>
            <person name="Jaffe D."/>
            <person name="Berlin A."/>
            <person name="Alvarez P."/>
            <person name="Butler J."/>
            <person name="Gnerre S."/>
            <person name="Grabherr M."/>
            <person name="Mauceli E."/>
            <person name="Brockman W."/>
            <person name="Kodira C."/>
            <person name="Alvarado L."/>
            <person name="Zeng Q."/>
            <person name="Crawford M."/>
            <person name="Antoine C."/>
            <person name="Devon K."/>
            <person name="Galgiani J."/>
            <person name="Orsborn K."/>
            <person name="Lewis M.L."/>
            <person name="Nusbaum C."/>
            <person name="Galagan J."/>
            <person name="Birren B."/>
        </authorList>
    </citation>
    <scope>NUCLEOTIDE SEQUENCE [LARGE SCALE GENOMIC DNA]</scope>
    <source>
        <strain evidence="2 3">RMSCC 3488</strain>
    </source>
</reference>
<dbReference type="OrthoDB" id="428854at2759"/>
<feature type="compositionally biased region" description="Pro residues" evidence="1">
    <location>
        <begin position="479"/>
        <end position="488"/>
    </location>
</feature>
<gene>
    <name evidence="2" type="ORF">CPAG_02395</name>
</gene>
<feature type="compositionally biased region" description="Polar residues" evidence="1">
    <location>
        <begin position="453"/>
        <end position="472"/>
    </location>
</feature>
<feature type="compositionally biased region" description="Polar residues" evidence="1">
    <location>
        <begin position="237"/>
        <end position="247"/>
    </location>
</feature>